<protein>
    <submittedName>
        <fullName evidence="2">REP element-mobilizing transposase RayT</fullName>
    </submittedName>
</protein>
<gene>
    <name evidence="2" type="ORF">SAMN05421647_102505</name>
</gene>
<dbReference type="GO" id="GO:0004803">
    <property type="term" value="F:transposase activity"/>
    <property type="evidence" value="ECO:0007669"/>
    <property type="project" value="InterPro"/>
</dbReference>
<dbReference type="EMBL" id="FTMN01000002">
    <property type="protein sequence ID" value="SIQ15979.1"/>
    <property type="molecule type" value="Genomic_DNA"/>
</dbReference>
<dbReference type="Pfam" id="PF01797">
    <property type="entry name" value="Y1_Tnp"/>
    <property type="match status" value="1"/>
</dbReference>
<reference evidence="2 3" key="1">
    <citation type="submission" date="2017-01" db="EMBL/GenBank/DDBJ databases">
        <authorList>
            <person name="Mah S.A."/>
            <person name="Swanson W.J."/>
            <person name="Moy G.W."/>
            <person name="Vacquier V.D."/>
        </authorList>
    </citation>
    <scope>NUCLEOTIDE SEQUENCE [LARGE SCALE GENOMIC DNA]</scope>
    <source>
        <strain evidence="2 3">DSM 7027</strain>
    </source>
</reference>
<keyword evidence="3" id="KW-1185">Reference proteome</keyword>
<dbReference type="AlphaFoldDB" id="A0A1N6QHB7"/>
<dbReference type="Proteomes" id="UP000186895">
    <property type="component" value="Unassembled WGS sequence"/>
</dbReference>
<dbReference type="SUPFAM" id="SSF143422">
    <property type="entry name" value="Transposase IS200-like"/>
    <property type="match status" value="1"/>
</dbReference>
<dbReference type="PANTHER" id="PTHR36966:SF1">
    <property type="entry name" value="REP-ASSOCIATED TYROSINE TRANSPOSASE"/>
    <property type="match status" value="1"/>
</dbReference>
<dbReference type="Gene3D" id="3.30.70.1290">
    <property type="entry name" value="Transposase IS200-like"/>
    <property type="match status" value="1"/>
</dbReference>
<evidence type="ECO:0000259" key="1">
    <source>
        <dbReference type="SMART" id="SM01321"/>
    </source>
</evidence>
<feature type="domain" description="Transposase IS200-like" evidence="1">
    <location>
        <begin position="14"/>
        <end position="127"/>
    </location>
</feature>
<dbReference type="InterPro" id="IPR002686">
    <property type="entry name" value="Transposase_17"/>
</dbReference>
<dbReference type="GO" id="GO:0043565">
    <property type="term" value="F:sequence-specific DNA binding"/>
    <property type="evidence" value="ECO:0007669"/>
    <property type="project" value="TreeGrafter"/>
</dbReference>
<dbReference type="PANTHER" id="PTHR36966">
    <property type="entry name" value="REP-ASSOCIATED TYROSINE TRANSPOSASE"/>
    <property type="match status" value="1"/>
</dbReference>
<dbReference type="InterPro" id="IPR052715">
    <property type="entry name" value="RAYT_transposase"/>
</dbReference>
<evidence type="ECO:0000313" key="3">
    <source>
        <dbReference type="Proteomes" id="UP000186895"/>
    </source>
</evidence>
<proteinExistence type="predicted"/>
<sequence>MYHSNRLRTGRYSATGHIYLITINCKARAPVFSEFHTARCFVHALQEAQLSSETLAYVVMPDHVHWLMQLKDAFSLSESVRFVKSRTTSLIHQASGYHISVWQSGFHDRQLRQEDDLVHLARYVVANPVRAGLVRSVREYPLWDAVWI</sequence>
<dbReference type="GO" id="GO:0006313">
    <property type="term" value="P:DNA transposition"/>
    <property type="evidence" value="ECO:0007669"/>
    <property type="project" value="InterPro"/>
</dbReference>
<name>A0A1N6QHB7_9GAMM</name>
<dbReference type="STRING" id="49186.SAMN05421647_102505"/>
<dbReference type="NCBIfam" id="NF047646">
    <property type="entry name" value="REP_Tyr_transpos"/>
    <property type="match status" value="1"/>
</dbReference>
<organism evidence="2 3">
    <name type="scientific">Marinobacterium stanieri</name>
    <dbReference type="NCBI Taxonomy" id="49186"/>
    <lineage>
        <taxon>Bacteria</taxon>
        <taxon>Pseudomonadati</taxon>
        <taxon>Pseudomonadota</taxon>
        <taxon>Gammaproteobacteria</taxon>
        <taxon>Oceanospirillales</taxon>
        <taxon>Oceanospirillaceae</taxon>
        <taxon>Marinobacterium</taxon>
    </lineage>
</organism>
<dbReference type="SMART" id="SM01321">
    <property type="entry name" value="Y1_Tnp"/>
    <property type="match status" value="1"/>
</dbReference>
<dbReference type="InterPro" id="IPR036515">
    <property type="entry name" value="Transposase_17_sf"/>
</dbReference>
<accession>A0A1N6QHB7</accession>
<evidence type="ECO:0000313" key="2">
    <source>
        <dbReference type="EMBL" id="SIQ15979.1"/>
    </source>
</evidence>
<dbReference type="RefSeq" id="WP_076462009.1">
    <property type="nucleotide sequence ID" value="NZ_FTMN01000002.1"/>
</dbReference>
<dbReference type="eggNOG" id="COG1943">
    <property type="taxonomic scope" value="Bacteria"/>
</dbReference>